<dbReference type="InterPro" id="IPR002750">
    <property type="entry name" value="CobE/GbiG_C"/>
</dbReference>
<evidence type="ECO:0000313" key="3">
    <source>
        <dbReference type="EMBL" id="NVP31351.1"/>
    </source>
</evidence>
<gene>
    <name evidence="2" type="ORF">HKX05_04515</name>
    <name evidence="3" type="ORF">HLV41_09880</name>
</gene>
<reference evidence="4 5" key="1">
    <citation type="submission" date="2020-05" db="EMBL/GenBank/DDBJ databases">
        <title>Draft Genome Sequences of Sphingomonas sp. Isolated from the International Space Station.</title>
        <authorList>
            <person name="Bijlani S."/>
            <person name="Singh N.K."/>
            <person name="Mason C.E."/>
            <person name="Wang C.C."/>
            <person name="Venkateswaran K."/>
        </authorList>
    </citation>
    <scope>NUCLEOTIDE SEQUENCE [LARGE SCALE GENOMIC DNA]</scope>
    <source>
        <strain evidence="2 5">IIF7SW-B5</strain>
        <strain evidence="3">ISS-IIF7SWP</strain>
    </source>
</reference>
<dbReference type="Proteomes" id="UP000531581">
    <property type="component" value="Unassembled WGS sequence"/>
</dbReference>
<evidence type="ECO:0000313" key="2">
    <source>
        <dbReference type="EMBL" id="NNG52607.1"/>
    </source>
</evidence>
<name>A0A7Y7US41_9SPHN</name>
<dbReference type="EMBL" id="JABYQV010000006">
    <property type="protein sequence ID" value="NVP31351.1"/>
    <property type="molecule type" value="Genomic_DNA"/>
</dbReference>
<dbReference type="SUPFAM" id="SSF159664">
    <property type="entry name" value="CobE/GbiG C-terminal domain-like"/>
    <property type="match status" value="1"/>
</dbReference>
<dbReference type="GO" id="GO:0009236">
    <property type="term" value="P:cobalamin biosynthetic process"/>
    <property type="evidence" value="ECO:0007669"/>
    <property type="project" value="InterPro"/>
</dbReference>
<keyword evidence="5" id="KW-1185">Reference proteome</keyword>
<comment type="caution">
    <text evidence="3">The sequence shown here is derived from an EMBL/GenBank/DDBJ whole genome shotgun (WGS) entry which is preliminary data.</text>
</comment>
<dbReference type="RefSeq" id="WP_061779980.1">
    <property type="nucleotide sequence ID" value="NZ_JABEOV010000006.1"/>
</dbReference>
<accession>A0A7Y7US41</accession>
<dbReference type="Pfam" id="PF01890">
    <property type="entry name" value="CbiG_C"/>
    <property type="match status" value="1"/>
</dbReference>
<feature type="domain" description="CobE/GbiG C-terminal" evidence="1">
    <location>
        <begin position="3"/>
        <end position="113"/>
    </location>
</feature>
<dbReference type="InterPro" id="IPR036518">
    <property type="entry name" value="CobE/GbiG_C_sf"/>
</dbReference>
<dbReference type="Gene3D" id="3.30.420.180">
    <property type="entry name" value="CobE/GbiG C-terminal domain"/>
    <property type="match status" value="1"/>
</dbReference>
<dbReference type="AlphaFoldDB" id="A0A7Y7US41"/>
<sequence>MVIAGFGCRAEATSESFRSALAATGMRPDALAVPADRAGVITPFAEAEGLAVLRIAADLLKGVDTPTHSSISMAARGVGSVAEAAALAAAGPGARITVARVISSDRMATCAVAQGPEE</sequence>
<protein>
    <submittedName>
        <fullName evidence="3">Cobalamin biosynthesis protein</fullName>
    </submittedName>
</protein>
<dbReference type="Proteomes" id="UP000557656">
    <property type="component" value="Unassembled WGS sequence"/>
</dbReference>
<evidence type="ECO:0000313" key="4">
    <source>
        <dbReference type="Proteomes" id="UP000531581"/>
    </source>
</evidence>
<evidence type="ECO:0000313" key="5">
    <source>
        <dbReference type="Proteomes" id="UP000557656"/>
    </source>
</evidence>
<proteinExistence type="predicted"/>
<evidence type="ECO:0000259" key="1">
    <source>
        <dbReference type="Pfam" id="PF01890"/>
    </source>
</evidence>
<organism evidence="3 4">
    <name type="scientific">Sphingomonas sanguinis</name>
    <dbReference type="NCBI Taxonomy" id="33051"/>
    <lineage>
        <taxon>Bacteria</taxon>
        <taxon>Pseudomonadati</taxon>
        <taxon>Pseudomonadota</taxon>
        <taxon>Alphaproteobacteria</taxon>
        <taxon>Sphingomonadales</taxon>
        <taxon>Sphingomonadaceae</taxon>
        <taxon>Sphingomonas</taxon>
    </lineage>
</organism>
<dbReference type="EMBL" id="JABEOV010000006">
    <property type="protein sequence ID" value="NNG52607.1"/>
    <property type="molecule type" value="Genomic_DNA"/>
</dbReference>